<proteinExistence type="predicted"/>
<dbReference type="PROSITE" id="PS51724">
    <property type="entry name" value="SPOR"/>
    <property type="match status" value="1"/>
</dbReference>
<sequence>MRKTIIIYFNILLVGIILVLYLPTYSNSKQANNTLYTVDGDSLIFPYSLSSLRLPPSKENAEYTLRVGLYRTLGQATDKAQTIQINAPIQVIKATDNQKEWFFILVGRYTNELAAEQAKQTLHNDGVASTVSVWPATANNG</sequence>
<keyword evidence="4" id="KW-1185">Reference proteome</keyword>
<dbReference type="AlphaFoldDB" id="A0A366CVM2"/>
<dbReference type="OrthoDB" id="6106246at2"/>
<evidence type="ECO:0000256" key="1">
    <source>
        <dbReference type="SAM" id="Phobius"/>
    </source>
</evidence>
<dbReference type="Pfam" id="PF05036">
    <property type="entry name" value="SPOR"/>
    <property type="match status" value="1"/>
</dbReference>
<evidence type="ECO:0000313" key="3">
    <source>
        <dbReference type="EMBL" id="RBO81892.1"/>
    </source>
</evidence>
<dbReference type="Gene3D" id="3.30.70.1070">
    <property type="entry name" value="Sporulation related repeat"/>
    <property type="match status" value="1"/>
</dbReference>
<gene>
    <name evidence="3" type="ORF">DFP76_10735</name>
</gene>
<keyword evidence="1" id="KW-0472">Membrane</keyword>
<organism evidence="3 4">
    <name type="scientific">Marinomonas aquiplantarum</name>
    <dbReference type="NCBI Taxonomy" id="491951"/>
    <lineage>
        <taxon>Bacteria</taxon>
        <taxon>Pseudomonadati</taxon>
        <taxon>Pseudomonadota</taxon>
        <taxon>Gammaproteobacteria</taxon>
        <taxon>Oceanospirillales</taxon>
        <taxon>Oceanospirillaceae</taxon>
        <taxon>Marinomonas</taxon>
    </lineage>
</organism>
<comment type="caution">
    <text evidence="3">The sequence shown here is derived from an EMBL/GenBank/DDBJ whole genome shotgun (WGS) entry which is preliminary data.</text>
</comment>
<dbReference type="Proteomes" id="UP000252086">
    <property type="component" value="Unassembled WGS sequence"/>
</dbReference>
<feature type="domain" description="SPOR" evidence="2">
    <location>
        <begin position="57"/>
        <end position="135"/>
    </location>
</feature>
<dbReference type="InterPro" id="IPR036680">
    <property type="entry name" value="SPOR-like_sf"/>
</dbReference>
<protein>
    <submittedName>
        <fullName evidence="3">Sporulation related protein</fullName>
    </submittedName>
</protein>
<keyword evidence="1" id="KW-1133">Transmembrane helix</keyword>
<dbReference type="RefSeq" id="WP_113875093.1">
    <property type="nucleotide sequence ID" value="NZ_QNRF01000007.1"/>
</dbReference>
<evidence type="ECO:0000259" key="2">
    <source>
        <dbReference type="PROSITE" id="PS51724"/>
    </source>
</evidence>
<keyword evidence="1" id="KW-0812">Transmembrane</keyword>
<dbReference type="EMBL" id="QNRF01000007">
    <property type="protein sequence ID" value="RBO81892.1"/>
    <property type="molecule type" value="Genomic_DNA"/>
</dbReference>
<dbReference type="SUPFAM" id="SSF110997">
    <property type="entry name" value="Sporulation related repeat"/>
    <property type="match status" value="1"/>
</dbReference>
<reference evidence="3 4" key="1">
    <citation type="submission" date="2018-06" db="EMBL/GenBank/DDBJ databases">
        <title>Genomic Encyclopedia of Type Strains, Phase III (KMG-III): the genomes of soil and plant-associated and newly described type strains.</title>
        <authorList>
            <person name="Whitman W."/>
        </authorList>
    </citation>
    <scope>NUCLEOTIDE SEQUENCE [LARGE SCALE GENOMIC DNA]</scope>
    <source>
        <strain evidence="3 4">CECT 7732</strain>
    </source>
</reference>
<accession>A0A366CVM2</accession>
<dbReference type="GO" id="GO:0042834">
    <property type="term" value="F:peptidoglycan binding"/>
    <property type="evidence" value="ECO:0007669"/>
    <property type="project" value="InterPro"/>
</dbReference>
<evidence type="ECO:0000313" key="4">
    <source>
        <dbReference type="Proteomes" id="UP000252086"/>
    </source>
</evidence>
<dbReference type="InterPro" id="IPR007730">
    <property type="entry name" value="SPOR-like_dom"/>
</dbReference>
<name>A0A366CVM2_9GAMM</name>
<feature type="transmembrane region" description="Helical" evidence="1">
    <location>
        <begin position="7"/>
        <end position="25"/>
    </location>
</feature>